<evidence type="ECO:0000256" key="2">
    <source>
        <dbReference type="SAM" id="MobiDB-lite"/>
    </source>
</evidence>
<proteinExistence type="predicted"/>
<evidence type="ECO:0000313" key="3">
    <source>
        <dbReference type="EMBL" id="CAD9080428.1"/>
    </source>
</evidence>
<feature type="compositionally biased region" description="Low complexity" evidence="2">
    <location>
        <begin position="1"/>
        <end position="27"/>
    </location>
</feature>
<feature type="region of interest" description="Disordered" evidence="2">
    <location>
        <begin position="681"/>
        <end position="703"/>
    </location>
</feature>
<accession>A0A7S1PI69</accession>
<feature type="compositionally biased region" description="Polar residues" evidence="2">
    <location>
        <begin position="28"/>
        <end position="38"/>
    </location>
</feature>
<evidence type="ECO:0008006" key="4">
    <source>
        <dbReference type="Google" id="ProtNLM"/>
    </source>
</evidence>
<dbReference type="SUPFAM" id="SSF55073">
    <property type="entry name" value="Nucleotide cyclase"/>
    <property type="match status" value="1"/>
</dbReference>
<sequence>MLNSTRNSISRQSDISSQSFSDEFSNSGKQKNGLSKSSTQQNHDKILSSFLHLNLLKEIIFNLKYRIERKIQDPYSEVIVLEHEVLKERKQLIDAPAGNQVTILFLSIEHFDQICLFDPKEAFQMLTDTYFFLVQKGLQKHRGYEFFREEDVHGVAFHSSFEAVQFASWLQKEILLMNYEVDQHDQTISESKIKLLQLPFLRTERNDSSTVIFRGFRIKIGVCVGDPDYRIDNALHNTVNWGDSWAGNIWHEMDPRSLKFNYYGSVVEHAKSIMKLARGGETLVTRQVWKNIKKLAYSKGFEDNIWMAHIDVEFASERETNALERHHSESDEDDAEDEEDHDMCLFIEDHMEEEYTFLHATDLRRILPEFLKSRTFSKPVSRIPVELQYERLINQYLQLKLDMRNKRESKDVPPAGPDIFRPTEFDDRILLTPLDILTQANVEFREEDPSIDKILPRTALITPELLLSSQASLKIVNSTDATLDNSPVQNKGTPREQMVLDATEAQLKGPPSPKLESSVALLEKEMKELKDANSYLRFQLSLKTRELDDLGAESRRLKERLELSVTEDILRENAELKQQNTTLDERLSAVNEQSRSRERKLVQAHKELDEKDQMIEQLKAQLDEMNEVKEYNRRLFDTVEQQHTDIKVLTAENKKLLARLRVDEILMKPETPSRGKLQQFLFSPSPRMSVQAPHGRSKGGSVT</sequence>
<dbReference type="AlphaFoldDB" id="A0A7S1PI69"/>
<feature type="region of interest" description="Disordered" evidence="2">
    <location>
        <begin position="1"/>
        <end position="38"/>
    </location>
</feature>
<evidence type="ECO:0000256" key="1">
    <source>
        <dbReference type="SAM" id="Coils"/>
    </source>
</evidence>
<reference evidence="3" key="1">
    <citation type="submission" date="2021-01" db="EMBL/GenBank/DDBJ databases">
        <authorList>
            <person name="Corre E."/>
            <person name="Pelletier E."/>
            <person name="Niang G."/>
            <person name="Scheremetjew M."/>
            <person name="Finn R."/>
            <person name="Kale V."/>
            <person name="Holt S."/>
            <person name="Cochrane G."/>
            <person name="Meng A."/>
            <person name="Brown T."/>
            <person name="Cohen L."/>
        </authorList>
    </citation>
    <scope>NUCLEOTIDE SEQUENCE</scope>
    <source>
        <strain evidence="3">WS</strain>
    </source>
</reference>
<organism evidence="3">
    <name type="scientific">Percolomonas cosmopolitus</name>
    <dbReference type="NCBI Taxonomy" id="63605"/>
    <lineage>
        <taxon>Eukaryota</taxon>
        <taxon>Discoba</taxon>
        <taxon>Heterolobosea</taxon>
        <taxon>Tetramitia</taxon>
        <taxon>Eutetramitia</taxon>
        <taxon>Percolomonadidae</taxon>
        <taxon>Percolomonas</taxon>
    </lineage>
</organism>
<keyword evidence="1" id="KW-0175">Coiled coil</keyword>
<feature type="coiled-coil region" evidence="1">
    <location>
        <begin position="512"/>
        <end position="628"/>
    </location>
</feature>
<dbReference type="Gene3D" id="3.30.70.1230">
    <property type="entry name" value="Nucleotide cyclase"/>
    <property type="match status" value="1"/>
</dbReference>
<name>A0A7S1PI69_9EUKA</name>
<dbReference type="EMBL" id="HBGD01004429">
    <property type="protein sequence ID" value="CAD9080428.1"/>
    <property type="molecule type" value="Transcribed_RNA"/>
</dbReference>
<protein>
    <recommendedName>
        <fullName evidence="4">Guanylate cyclase domain-containing protein</fullName>
    </recommendedName>
</protein>
<gene>
    <name evidence="3" type="ORF">PCOS0759_LOCUS3668</name>
</gene>
<dbReference type="InterPro" id="IPR029787">
    <property type="entry name" value="Nucleotide_cyclase"/>
</dbReference>